<dbReference type="OrthoDB" id="27187at2759"/>
<evidence type="ECO:0000256" key="2">
    <source>
        <dbReference type="ARBA" id="ARBA00006533"/>
    </source>
</evidence>
<dbReference type="PANTHER" id="PTHR14418">
    <property type="entry name" value="CONDENSIN COMPLEX SUBUNIT 3-RELATED"/>
    <property type="match status" value="1"/>
</dbReference>
<keyword evidence="5" id="KW-0498">Mitosis</keyword>
<evidence type="ECO:0000256" key="9">
    <source>
        <dbReference type="SAM" id="MobiDB-lite"/>
    </source>
</evidence>
<comment type="similarity">
    <text evidence="2">Belongs to the CND3 (condensin subunit 3) family.</text>
</comment>
<keyword evidence="3" id="KW-0158">Chromosome</keyword>
<dbReference type="GO" id="GO:0000796">
    <property type="term" value="C:condensin complex"/>
    <property type="evidence" value="ECO:0007669"/>
    <property type="project" value="InterPro"/>
</dbReference>
<feature type="domain" description="Nuclear condensin complex subunit 3 C-terminal" evidence="10">
    <location>
        <begin position="556"/>
        <end position="844"/>
    </location>
</feature>
<proteinExistence type="inferred from homology"/>
<comment type="subcellular location">
    <subcellularLocation>
        <location evidence="1">Chromosome</location>
    </subcellularLocation>
</comment>
<evidence type="ECO:0000259" key="10">
    <source>
        <dbReference type="Pfam" id="PF12719"/>
    </source>
</evidence>
<dbReference type="InterPro" id="IPR027165">
    <property type="entry name" value="CND3"/>
</dbReference>
<dbReference type="GO" id="GO:0007076">
    <property type="term" value="P:mitotic chromosome condensation"/>
    <property type="evidence" value="ECO:0007669"/>
    <property type="project" value="InterPro"/>
</dbReference>
<dbReference type="EMBL" id="OU896719">
    <property type="protein sequence ID" value="CAG9815956.1"/>
    <property type="molecule type" value="Genomic_DNA"/>
</dbReference>
<dbReference type="PANTHER" id="PTHR14418:SF5">
    <property type="entry name" value="CONDENSIN COMPLEX SUBUNIT 3"/>
    <property type="match status" value="1"/>
</dbReference>
<evidence type="ECO:0000313" key="12">
    <source>
        <dbReference type="Proteomes" id="UP001153737"/>
    </source>
</evidence>
<feature type="region of interest" description="Disordered" evidence="9">
    <location>
        <begin position="886"/>
        <end position="940"/>
    </location>
</feature>
<keyword evidence="12" id="KW-1185">Reference proteome</keyword>
<dbReference type="SUPFAM" id="SSF48371">
    <property type="entry name" value="ARM repeat"/>
    <property type="match status" value="1"/>
</dbReference>
<gene>
    <name evidence="11" type="ORF">PHAECO_LOCUS3600</name>
</gene>
<evidence type="ECO:0000256" key="4">
    <source>
        <dbReference type="ARBA" id="ARBA00022618"/>
    </source>
</evidence>
<evidence type="ECO:0000313" key="11">
    <source>
        <dbReference type="EMBL" id="CAG9815956.1"/>
    </source>
</evidence>
<keyword evidence="7" id="KW-0131">Cell cycle</keyword>
<keyword evidence="4" id="KW-0132">Cell division</keyword>
<evidence type="ECO:0000256" key="1">
    <source>
        <dbReference type="ARBA" id="ARBA00004286"/>
    </source>
</evidence>
<name>A0A9N9X1E2_PHACE</name>
<evidence type="ECO:0000256" key="8">
    <source>
        <dbReference type="SAM" id="Coils"/>
    </source>
</evidence>
<reference evidence="11" key="1">
    <citation type="submission" date="2022-01" db="EMBL/GenBank/DDBJ databases">
        <authorList>
            <person name="King R."/>
        </authorList>
    </citation>
    <scope>NUCLEOTIDE SEQUENCE</scope>
</reference>
<dbReference type="InterPro" id="IPR016024">
    <property type="entry name" value="ARM-type_fold"/>
</dbReference>
<protein>
    <recommendedName>
        <fullName evidence="10">Nuclear condensin complex subunit 3 C-terminal domain-containing protein</fullName>
    </recommendedName>
</protein>
<evidence type="ECO:0000256" key="6">
    <source>
        <dbReference type="ARBA" id="ARBA00023067"/>
    </source>
</evidence>
<dbReference type="GO" id="GO:0051301">
    <property type="term" value="P:cell division"/>
    <property type="evidence" value="ECO:0007669"/>
    <property type="project" value="UniProtKB-KW"/>
</dbReference>
<evidence type="ECO:0000256" key="3">
    <source>
        <dbReference type="ARBA" id="ARBA00022454"/>
    </source>
</evidence>
<dbReference type="GO" id="GO:0000793">
    <property type="term" value="C:condensed chromosome"/>
    <property type="evidence" value="ECO:0007669"/>
    <property type="project" value="TreeGrafter"/>
</dbReference>
<evidence type="ECO:0000256" key="5">
    <source>
        <dbReference type="ARBA" id="ARBA00022776"/>
    </source>
</evidence>
<dbReference type="AlphaFoldDB" id="A0A9N9X1E2"/>
<dbReference type="Proteomes" id="UP001153737">
    <property type="component" value="Chromosome 13"/>
</dbReference>
<feature type="compositionally biased region" description="Polar residues" evidence="9">
    <location>
        <begin position="894"/>
        <end position="906"/>
    </location>
</feature>
<reference evidence="11" key="2">
    <citation type="submission" date="2022-10" db="EMBL/GenBank/DDBJ databases">
        <authorList>
            <consortium name="ENA_rothamsted_submissions"/>
            <consortium name="culmorum"/>
            <person name="King R."/>
        </authorList>
    </citation>
    <scope>NUCLEOTIDE SEQUENCE</scope>
</reference>
<dbReference type="Pfam" id="PF12719">
    <property type="entry name" value="Cnd3"/>
    <property type="match status" value="1"/>
</dbReference>
<feature type="coiled-coil region" evidence="8">
    <location>
        <begin position="492"/>
        <end position="538"/>
    </location>
</feature>
<accession>A0A9N9X1E2</accession>
<dbReference type="InterPro" id="IPR025977">
    <property type="entry name" value="Cnd3_C"/>
</dbReference>
<evidence type="ECO:0000256" key="7">
    <source>
        <dbReference type="ARBA" id="ARBA00023306"/>
    </source>
</evidence>
<organism evidence="11 12">
    <name type="scientific">Phaedon cochleariae</name>
    <name type="common">Mustard beetle</name>
    <dbReference type="NCBI Taxonomy" id="80249"/>
    <lineage>
        <taxon>Eukaryota</taxon>
        <taxon>Metazoa</taxon>
        <taxon>Ecdysozoa</taxon>
        <taxon>Arthropoda</taxon>
        <taxon>Hexapoda</taxon>
        <taxon>Insecta</taxon>
        <taxon>Pterygota</taxon>
        <taxon>Neoptera</taxon>
        <taxon>Endopterygota</taxon>
        <taxon>Coleoptera</taxon>
        <taxon>Polyphaga</taxon>
        <taxon>Cucujiformia</taxon>
        <taxon>Chrysomeloidea</taxon>
        <taxon>Chrysomelidae</taxon>
        <taxon>Chrysomelinae</taxon>
        <taxon>Chrysomelini</taxon>
        <taxon>Phaedon</taxon>
    </lineage>
</organism>
<keyword evidence="8" id="KW-0175">Coiled coil</keyword>
<dbReference type="GO" id="GO:0005737">
    <property type="term" value="C:cytoplasm"/>
    <property type="evidence" value="ECO:0007669"/>
    <property type="project" value="TreeGrafter"/>
</dbReference>
<keyword evidence="6" id="KW-0226">DNA condensation</keyword>
<sequence>MCFTSKENMINSTKHDIVELFTSSQITAAVHQKNSIILRNLYQSSNTDEFKSVLRNIMNIMLVTKKSTQHLEKSIHFFGMFCSLLKPEDYDTSDSTVDYMEHPLLTDIISYLLEASESFQDVVRLRACQLINRILDNLIGVEVSEELCESLERVLLVRLQDPKSTIRQQAVISLHRLQMPDNPEDPIMSGLIHLMNSDCFAKVRQLCIEKIAASKEVIGHIINRTRDTDPNVRLAAFKRLSAFAGSLKISEKRQILHCGFFDESDKVKEFMNTVLIKSWLEHYNNNILAFMKSLRLDADEKDIENTVSLFESILAVIFKDKILTELTKVLPLNEKRLISVENLNWEVVSYWRIYVQFLNQNEEFDAELEKVVPEMIYFCKYIKEYYVNAPNEITAIEFMEHQFILKQLFLMTSTYDFSDPTNRKCLNSLVTNILENVVLTSDVINVIIGNLEHSIPKSDQRTQFVSEMISDILYPISSEESREKIRENEFQISQLTVKLNQLRVSLEEAVQREDYMEAEQIKNMIGDANASLANLKQEEPAQLRQEKKTDLVTTIKCLDITAAILLSPKINRLTASMRALKEDLIQELLIHDNDTVRVKAMKCYGLCCIADKETASTGIHIFSTPIFAYQNGEECDTQTLLVCISTVVDLLRIYGSQLMAVPEREELSESMQEKQQAVFMGGTSLTGILQGLVDLMDDEQYEIQEKAGLGLCQLILSDRIISPSLICRLVLKWCNPATDDETDRLRQIIGYTLQKMPSMTQCTEQLMDAVLMTIRTLFSAPRTSPLADVNIENIAKFMLALCKTSPDASYIHSSLATTLCGEILKKPKSKLNLVFAKMLLMLDISDNKMKVDELLDLCDQIRDRISEKNVINSVIKFVASLNMKRPDESEKSDSNVAKENTASMPENTIKEEPEDDMIGDTLSVVPESAIKEESEEGVGD</sequence>
<dbReference type="Gene3D" id="1.25.10.10">
    <property type="entry name" value="Leucine-rich Repeat Variant"/>
    <property type="match status" value="1"/>
</dbReference>
<dbReference type="InterPro" id="IPR011989">
    <property type="entry name" value="ARM-like"/>
</dbReference>